<reference evidence="15" key="1">
    <citation type="submission" date="2017-04" db="EMBL/GenBank/DDBJ databases">
        <title>Function of individual gut microbiota members based on whole genome sequencing of pure cultures obtained from chicken caecum.</title>
        <authorList>
            <person name="Medvecky M."/>
            <person name="Cejkova D."/>
            <person name="Polansky O."/>
            <person name="Karasova D."/>
            <person name="Kubasova T."/>
            <person name="Cizek A."/>
            <person name="Rychlik I."/>
        </authorList>
    </citation>
    <scope>NUCLEOTIDE SEQUENCE [LARGE SCALE GENOMIC DNA]</scope>
    <source>
        <strain evidence="15">An90</strain>
    </source>
</reference>
<keyword evidence="8" id="KW-0234">DNA repair</keyword>
<dbReference type="GO" id="GO:0003906">
    <property type="term" value="F:DNA-(apurinic or apyrimidinic site) endonuclease activity"/>
    <property type="evidence" value="ECO:0007669"/>
    <property type="project" value="InterPro"/>
</dbReference>
<evidence type="ECO:0000256" key="7">
    <source>
        <dbReference type="ARBA" id="ARBA00023125"/>
    </source>
</evidence>
<keyword evidence="3" id="KW-0227">DNA damage</keyword>
<dbReference type="PANTHER" id="PTHR22993">
    <property type="entry name" value="FORMAMIDOPYRIMIDINE-DNA GLYCOSYLASE"/>
    <property type="match status" value="1"/>
</dbReference>
<feature type="domain" description="FPG-type" evidence="13">
    <location>
        <begin position="242"/>
        <end position="273"/>
    </location>
</feature>
<name>A0A1Y3R3N6_9BACT</name>
<keyword evidence="4 12" id="KW-0863">Zinc-finger</keyword>
<evidence type="ECO:0000256" key="2">
    <source>
        <dbReference type="ARBA" id="ARBA00022723"/>
    </source>
</evidence>
<dbReference type="InterPro" id="IPR000214">
    <property type="entry name" value="Znf_DNA_glyclase/AP_lyase"/>
</dbReference>
<dbReference type="SUPFAM" id="SSF46946">
    <property type="entry name" value="S13-like H2TH domain"/>
    <property type="match status" value="1"/>
</dbReference>
<keyword evidence="5" id="KW-0378">Hydrolase</keyword>
<evidence type="ECO:0000256" key="1">
    <source>
        <dbReference type="ARBA" id="ARBA00009409"/>
    </source>
</evidence>
<keyword evidence="7" id="KW-0238">DNA-binding</keyword>
<dbReference type="GO" id="GO:0016829">
    <property type="term" value="F:lyase activity"/>
    <property type="evidence" value="ECO:0007669"/>
    <property type="project" value="UniProtKB-KW"/>
</dbReference>
<evidence type="ECO:0000256" key="6">
    <source>
        <dbReference type="ARBA" id="ARBA00022833"/>
    </source>
</evidence>
<dbReference type="eggNOG" id="COG0266">
    <property type="taxonomic scope" value="Bacteria"/>
</dbReference>
<evidence type="ECO:0000256" key="8">
    <source>
        <dbReference type="ARBA" id="ARBA00023204"/>
    </source>
</evidence>
<keyword evidence="14" id="KW-0255">Endonuclease</keyword>
<keyword evidence="9" id="KW-0456">Lyase</keyword>
<evidence type="ECO:0000256" key="12">
    <source>
        <dbReference type="PROSITE-ProRule" id="PRU00391"/>
    </source>
</evidence>
<dbReference type="RefSeq" id="WP_087401158.1">
    <property type="nucleotide sequence ID" value="NZ_NFHB01000001.1"/>
</dbReference>
<sequence length="275" mass="29617">MIEIPESRTLAKQAADVLTGRTITDVFNATHPHKFTWYTGDPAAYKEVLAGKKVLSAAGYGAFADLLLEDKVHVALSDGVHMRYCPAGADIPPKYQLLITFDDDSFLVFTVAMYGGINAFRGKLDNPYYLGALSKPSPLDDRFDSAYFDRLVAGAKPNLSAKAFLATEQRIPGLGNGVLQDILFNARIHPKRKMAALGGRGLDALFGAVKSTLAEMATAGGRDTEKDLFGNPGGYKVVLSKNTYTDPCPVCGGVIVKEAYLGGAVYYCPHCQPLK</sequence>
<dbReference type="SUPFAM" id="SSF81624">
    <property type="entry name" value="N-terminal domain of MutM-like DNA repair proteins"/>
    <property type="match status" value="1"/>
</dbReference>
<dbReference type="InterPro" id="IPR015886">
    <property type="entry name" value="H2TH_FPG"/>
</dbReference>
<comment type="similarity">
    <text evidence="1">Belongs to the FPG family.</text>
</comment>
<comment type="caution">
    <text evidence="14">The sequence shown here is derived from an EMBL/GenBank/DDBJ whole genome shotgun (WGS) entry which is preliminary data.</text>
</comment>
<dbReference type="Pfam" id="PF06831">
    <property type="entry name" value="H2TH"/>
    <property type="match status" value="1"/>
</dbReference>
<dbReference type="Proteomes" id="UP000195772">
    <property type="component" value="Unassembled WGS sequence"/>
</dbReference>
<dbReference type="SMART" id="SM01232">
    <property type="entry name" value="H2TH"/>
    <property type="match status" value="1"/>
</dbReference>
<evidence type="ECO:0000313" key="15">
    <source>
        <dbReference type="Proteomes" id="UP000195772"/>
    </source>
</evidence>
<dbReference type="GO" id="GO:0003684">
    <property type="term" value="F:damaged DNA binding"/>
    <property type="evidence" value="ECO:0007669"/>
    <property type="project" value="InterPro"/>
</dbReference>
<organism evidence="14 15">
    <name type="scientific">Alistipes onderdonkii</name>
    <dbReference type="NCBI Taxonomy" id="328813"/>
    <lineage>
        <taxon>Bacteria</taxon>
        <taxon>Pseudomonadati</taxon>
        <taxon>Bacteroidota</taxon>
        <taxon>Bacteroidia</taxon>
        <taxon>Bacteroidales</taxon>
        <taxon>Rikenellaceae</taxon>
        <taxon>Alistipes</taxon>
    </lineage>
</organism>
<evidence type="ECO:0000313" key="14">
    <source>
        <dbReference type="EMBL" id="OUN05237.1"/>
    </source>
</evidence>
<evidence type="ECO:0000256" key="10">
    <source>
        <dbReference type="ARBA" id="ARBA00023268"/>
    </source>
</evidence>
<dbReference type="CDD" id="cd08975">
    <property type="entry name" value="BaFpgNei_N_3"/>
    <property type="match status" value="1"/>
</dbReference>
<evidence type="ECO:0000256" key="11">
    <source>
        <dbReference type="ARBA" id="ARBA00023295"/>
    </source>
</evidence>
<evidence type="ECO:0000259" key="13">
    <source>
        <dbReference type="PROSITE" id="PS51066"/>
    </source>
</evidence>
<evidence type="ECO:0000256" key="9">
    <source>
        <dbReference type="ARBA" id="ARBA00023239"/>
    </source>
</evidence>
<dbReference type="GO" id="GO:0006284">
    <property type="term" value="P:base-excision repair"/>
    <property type="evidence" value="ECO:0007669"/>
    <property type="project" value="InterPro"/>
</dbReference>
<dbReference type="GO" id="GO:0034039">
    <property type="term" value="F:8-oxo-7,8-dihydroguanine DNA N-glycosylase activity"/>
    <property type="evidence" value="ECO:0007669"/>
    <property type="project" value="TreeGrafter"/>
</dbReference>
<dbReference type="OrthoDB" id="9800855at2"/>
<evidence type="ECO:0000256" key="4">
    <source>
        <dbReference type="ARBA" id="ARBA00022771"/>
    </source>
</evidence>
<keyword evidence="2" id="KW-0479">Metal-binding</keyword>
<keyword evidence="6" id="KW-0862">Zinc</keyword>
<dbReference type="Gene3D" id="1.10.8.50">
    <property type="match status" value="1"/>
</dbReference>
<keyword evidence="10" id="KW-0511">Multifunctional enzyme</keyword>
<proteinExistence type="inferred from homology"/>
<dbReference type="EMBL" id="NFHB01000001">
    <property type="protein sequence ID" value="OUN05237.1"/>
    <property type="molecule type" value="Genomic_DNA"/>
</dbReference>
<dbReference type="SUPFAM" id="SSF57716">
    <property type="entry name" value="Glucocorticoid receptor-like (DNA-binding domain)"/>
    <property type="match status" value="1"/>
</dbReference>
<protein>
    <submittedName>
        <fullName evidence="14">Endonuclease VIII</fullName>
    </submittedName>
</protein>
<dbReference type="GO" id="GO:0008270">
    <property type="term" value="F:zinc ion binding"/>
    <property type="evidence" value="ECO:0007669"/>
    <property type="project" value="UniProtKB-KW"/>
</dbReference>
<dbReference type="PANTHER" id="PTHR22993:SF9">
    <property type="entry name" value="FORMAMIDOPYRIMIDINE-DNA GLYCOSYLASE"/>
    <property type="match status" value="1"/>
</dbReference>
<dbReference type="AlphaFoldDB" id="A0A1Y3R3N6"/>
<dbReference type="PROSITE" id="PS51066">
    <property type="entry name" value="ZF_FPG_2"/>
    <property type="match status" value="1"/>
</dbReference>
<accession>A0A1Y3R3N6</accession>
<dbReference type="InterPro" id="IPR010979">
    <property type="entry name" value="Ribosomal_uS13-like_H2TH"/>
</dbReference>
<keyword evidence="14" id="KW-0540">Nuclease</keyword>
<evidence type="ECO:0000256" key="5">
    <source>
        <dbReference type="ARBA" id="ARBA00022801"/>
    </source>
</evidence>
<evidence type="ECO:0000256" key="3">
    <source>
        <dbReference type="ARBA" id="ARBA00022763"/>
    </source>
</evidence>
<gene>
    <name evidence="14" type="ORF">B5G41_02605</name>
</gene>
<dbReference type="InterPro" id="IPR035937">
    <property type="entry name" value="FPG_N"/>
</dbReference>
<keyword evidence="11" id="KW-0326">Glycosidase</keyword>